<evidence type="ECO:0000256" key="1">
    <source>
        <dbReference type="ARBA" id="ARBA00007274"/>
    </source>
</evidence>
<dbReference type="KEGG" id="acae:HYG86_00730"/>
<dbReference type="Pfam" id="PF00483">
    <property type="entry name" value="NTP_transferase"/>
    <property type="match status" value="1"/>
</dbReference>
<name>A0A7G9W3Y7_ALKCA</name>
<organism evidence="4 5">
    <name type="scientific">Alkalicella caledoniensis</name>
    <dbReference type="NCBI Taxonomy" id="2731377"/>
    <lineage>
        <taxon>Bacteria</taxon>
        <taxon>Bacillati</taxon>
        <taxon>Bacillota</taxon>
        <taxon>Clostridia</taxon>
        <taxon>Eubacteriales</taxon>
        <taxon>Proteinivoracaceae</taxon>
        <taxon>Alkalicella</taxon>
    </lineage>
</organism>
<dbReference type="RefSeq" id="WP_213167069.1">
    <property type="nucleotide sequence ID" value="NZ_CP058559.1"/>
</dbReference>
<feature type="domain" description="Mannose-1-phosphate guanyltransferase C-terminal" evidence="3">
    <location>
        <begin position="264"/>
        <end position="341"/>
    </location>
</feature>
<proteinExistence type="inferred from homology"/>
<dbReference type="InterPro" id="IPR005835">
    <property type="entry name" value="NTP_transferase_dom"/>
</dbReference>
<reference evidence="4 5" key="1">
    <citation type="submission" date="2020-07" db="EMBL/GenBank/DDBJ databases">
        <title>Alkalicella. sp. LB2 genome.</title>
        <authorList>
            <person name="Postec A."/>
            <person name="Quemeneur M."/>
        </authorList>
    </citation>
    <scope>NUCLEOTIDE SEQUENCE [LARGE SCALE GENOMIC DNA]</scope>
    <source>
        <strain evidence="4 5">LB2</strain>
    </source>
</reference>
<feature type="domain" description="Nucleotidyl transferase" evidence="2">
    <location>
        <begin position="2"/>
        <end position="230"/>
    </location>
</feature>
<evidence type="ECO:0000313" key="4">
    <source>
        <dbReference type="EMBL" id="QNO13399.1"/>
    </source>
</evidence>
<dbReference type="PANTHER" id="PTHR22572">
    <property type="entry name" value="SUGAR-1-PHOSPHATE GUANYL TRANSFERASE"/>
    <property type="match status" value="1"/>
</dbReference>
<dbReference type="InterPro" id="IPR056729">
    <property type="entry name" value="GMPPB_C"/>
</dbReference>
<dbReference type="CDD" id="cd04181">
    <property type="entry name" value="NTP_transferase"/>
    <property type="match status" value="1"/>
</dbReference>
<dbReference type="Gene3D" id="3.90.550.10">
    <property type="entry name" value="Spore Coat Polysaccharide Biosynthesis Protein SpsA, Chain A"/>
    <property type="match status" value="1"/>
</dbReference>
<dbReference type="SUPFAM" id="SSF53448">
    <property type="entry name" value="Nucleotide-diphospho-sugar transferases"/>
    <property type="match status" value="1"/>
</dbReference>
<evidence type="ECO:0000259" key="3">
    <source>
        <dbReference type="Pfam" id="PF25087"/>
    </source>
</evidence>
<keyword evidence="5" id="KW-1185">Reference proteome</keyword>
<dbReference type="InterPro" id="IPR029044">
    <property type="entry name" value="Nucleotide-diphossugar_trans"/>
</dbReference>
<dbReference type="Pfam" id="PF25087">
    <property type="entry name" value="GMPPB_C"/>
    <property type="match status" value="1"/>
</dbReference>
<gene>
    <name evidence="4" type="ORF">HYG86_00730</name>
</gene>
<protein>
    <submittedName>
        <fullName evidence="4">NDP-sugar synthase</fullName>
    </submittedName>
</protein>
<sequence>MKAMILAAGLGTRLRPLTDEVSKPMVQLGGRPCIEHTVLLLKAHGVHDIMINLYYKPELIMNQFGDGSMLGLNINYSLEKELMGTAGGLKIVQNFFGDEPVLIISGDVLTDINLTEFYNFHKKKGGIASLAVKNVQDPREFGVVLLDDEGKITQFQEKPRDVTPISTKANTGIYIFEPEIFDYIPSDIFYDFGKEVFPDLLSKGQAMYGYETRAYWCDVGNLDVYKAVQFDILAGIVNVDMPGKKFENCIWLGRRTDIDPDTQIIGPVFIGEKSIIEKGAKIYGPSVLGSGSIVGKNAVIKRSILLEDSYVGDNAEISDSIVGKKQRIKAFMVCENRTLVNKASFEDFNIVGKNN</sequence>
<accession>A0A7G9W3Y7</accession>
<dbReference type="InterPro" id="IPR050486">
    <property type="entry name" value="Mannose-1P_guanyltransferase"/>
</dbReference>
<evidence type="ECO:0000259" key="2">
    <source>
        <dbReference type="Pfam" id="PF00483"/>
    </source>
</evidence>
<dbReference type="AlphaFoldDB" id="A0A7G9W3Y7"/>
<evidence type="ECO:0000313" key="5">
    <source>
        <dbReference type="Proteomes" id="UP000516160"/>
    </source>
</evidence>
<dbReference type="Gene3D" id="2.160.10.10">
    <property type="entry name" value="Hexapeptide repeat proteins"/>
    <property type="match status" value="1"/>
</dbReference>
<dbReference type="Proteomes" id="UP000516160">
    <property type="component" value="Chromosome"/>
</dbReference>
<comment type="similarity">
    <text evidence="1">Belongs to the transferase hexapeptide repeat family.</text>
</comment>
<dbReference type="EMBL" id="CP058559">
    <property type="protein sequence ID" value="QNO13399.1"/>
    <property type="molecule type" value="Genomic_DNA"/>
</dbReference>